<keyword evidence="3" id="KW-0963">Cytoplasm</keyword>
<evidence type="ECO:0000259" key="5">
    <source>
        <dbReference type="Pfam" id="PF10193"/>
    </source>
</evidence>
<protein>
    <submittedName>
        <fullName evidence="7">Telomere length regulation protein</fullName>
    </submittedName>
</protein>
<dbReference type="PANTHER" id="PTHR15830">
    <property type="entry name" value="TELOMERE LENGTH REGULATION PROTEIN TEL2 FAMILY MEMBER"/>
    <property type="match status" value="1"/>
</dbReference>
<dbReference type="GO" id="GO:0042162">
    <property type="term" value="F:telomeric DNA binding"/>
    <property type="evidence" value="ECO:0007669"/>
    <property type="project" value="TreeGrafter"/>
</dbReference>
<dbReference type="Pfam" id="PF10193">
    <property type="entry name" value="Telomere_reg-2"/>
    <property type="match status" value="1"/>
</dbReference>
<dbReference type="GO" id="GO:0051879">
    <property type="term" value="F:Hsp90 protein binding"/>
    <property type="evidence" value="ECO:0007669"/>
    <property type="project" value="TreeGrafter"/>
</dbReference>
<evidence type="ECO:0000259" key="6">
    <source>
        <dbReference type="Pfam" id="PF25320"/>
    </source>
</evidence>
<dbReference type="Gene3D" id="1.25.40.720">
    <property type="entry name" value="Telomere length regulation protein 2, C-terminal domain"/>
    <property type="match status" value="1"/>
</dbReference>
<organism evidence="7 8">
    <name type="scientific">Fistulifera solaris</name>
    <name type="common">Oleaginous diatom</name>
    <dbReference type="NCBI Taxonomy" id="1519565"/>
    <lineage>
        <taxon>Eukaryota</taxon>
        <taxon>Sar</taxon>
        <taxon>Stramenopiles</taxon>
        <taxon>Ochrophyta</taxon>
        <taxon>Bacillariophyta</taxon>
        <taxon>Bacillariophyceae</taxon>
        <taxon>Bacillariophycidae</taxon>
        <taxon>Naviculales</taxon>
        <taxon>Naviculaceae</taxon>
        <taxon>Fistulifera</taxon>
    </lineage>
</organism>
<feature type="compositionally biased region" description="Acidic residues" evidence="4">
    <location>
        <begin position="497"/>
        <end position="512"/>
    </location>
</feature>
<feature type="region of interest" description="Disordered" evidence="4">
    <location>
        <begin position="481"/>
        <end position="512"/>
    </location>
</feature>
<evidence type="ECO:0000256" key="4">
    <source>
        <dbReference type="SAM" id="MobiDB-lite"/>
    </source>
</evidence>
<feature type="domain" description="TELO2 ARM repeat" evidence="6">
    <location>
        <begin position="339"/>
        <end position="431"/>
    </location>
</feature>
<evidence type="ECO:0000313" key="7">
    <source>
        <dbReference type="EMBL" id="GAX26839.1"/>
    </source>
</evidence>
<comment type="subcellular location">
    <subcellularLocation>
        <location evidence="1">Cytoplasm</location>
    </subcellularLocation>
</comment>
<proteinExistence type="inferred from homology"/>
<evidence type="ECO:0000256" key="1">
    <source>
        <dbReference type="ARBA" id="ARBA00004496"/>
    </source>
</evidence>
<comment type="similarity">
    <text evidence="2">Belongs to the TEL2 family.</text>
</comment>
<evidence type="ECO:0000256" key="2">
    <source>
        <dbReference type="ARBA" id="ARBA00006133"/>
    </source>
</evidence>
<feature type="domain" description="Telomere length regulation protein conserved" evidence="5">
    <location>
        <begin position="522"/>
        <end position="633"/>
    </location>
</feature>
<dbReference type="AlphaFoldDB" id="A0A1Z5KKM9"/>
<dbReference type="InterPro" id="IPR016024">
    <property type="entry name" value="ARM-type_fold"/>
</dbReference>
<dbReference type="InterPro" id="IPR038528">
    <property type="entry name" value="TEL2_C_sf"/>
</dbReference>
<dbReference type="GO" id="GO:0005829">
    <property type="term" value="C:cytosol"/>
    <property type="evidence" value="ECO:0007669"/>
    <property type="project" value="TreeGrafter"/>
</dbReference>
<dbReference type="GO" id="GO:0051083">
    <property type="term" value="P:'de novo' cotranslational protein folding"/>
    <property type="evidence" value="ECO:0007669"/>
    <property type="project" value="TreeGrafter"/>
</dbReference>
<dbReference type="Pfam" id="PF25320">
    <property type="entry name" value="TELO2_ARM"/>
    <property type="match status" value="1"/>
</dbReference>
<dbReference type="SUPFAM" id="SSF48371">
    <property type="entry name" value="ARM repeat"/>
    <property type="match status" value="1"/>
</dbReference>
<dbReference type="OrthoDB" id="49057at2759"/>
<keyword evidence="8" id="KW-1185">Reference proteome</keyword>
<dbReference type="InterPro" id="IPR019337">
    <property type="entry name" value="Telomere_length_regulation_dom"/>
</dbReference>
<name>A0A1Z5KKM9_FISSO</name>
<evidence type="ECO:0000313" key="8">
    <source>
        <dbReference type="Proteomes" id="UP000198406"/>
    </source>
</evidence>
<reference evidence="7 8" key="1">
    <citation type="journal article" date="2015" name="Plant Cell">
        <title>Oil accumulation by the oleaginous diatom Fistulifera solaris as revealed by the genome and transcriptome.</title>
        <authorList>
            <person name="Tanaka T."/>
            <person name="Maeda Y."/>
            <person name="Veluchamy A."/>
            <person name="Tanaka M."/>
            <person name="Abida H."/>
            <person name="Marechal E."/>
            <person name="Bowler C."/>
            <person name="Muto M."/>
            <person name="Sunaga Y."/>
            <person name="Tanaka M."/>
            <person name="Yoshino T."/>
            <person name="Taniguchi T."/>
            <person name="Fukuda Y."/>
            <person name="Nemoto M."/>
            <person name="Matsumoto M."/>
            <person name="Wong P.S."/>
            <person name="Aburatani S."/>
            <person name="Fujibuchi W."/>
        </authorList>
    </citation>
    <scope>NUCLEOTIDE SEQUENCE [LARGE SCALE GENOMIC DNA]</scope>
    <source>
        <strain evidence="7 8">JPCC DA0580</strain>
    </source>
</reference>
<comment type="caution">
    <text evidence="7">The sequence shown here is derived from an EMBL/GenBank/DDBJ whole genome shotgun (WGS) entry which is preliminary data.</text>
</comment>
<dbReference type="InterPro" id="IPR051970">
    <property type="entry name" value="TEL2_Regulation"/>
</dbReference>
<dbReference type="PANTHER" id="PTHR15830:SF10">
    <property type="entry name" value="TELOMERE LENGTH REGULATION PROTEIN TEL2 HOMOLOG"/>
    <property type="match status" value="1"/>
</dbReference>
<dbReference type="InParanoid" id="A0A1Z5KKM9"/>
<sequence>MQQEKRPGNTLDGAFRSCGGLSNSLQPFYEATSSAARVEILQELAIKIQDLPTNQEREYVLCSLLRDTPPLIPDTPEETAALDCLQAGGPSVSITAALRILQEIPQSLTTLELSLTLLKQVLSRRPTNNTWLSMIGSDLQNIERWVNLLVRVPNLVANACHALKVPFPAWTAQGKYFPKMVDHAIQWCLLAEKRPTRPVGQMYLLSLIKHMLRRGGEEITKGLYHSYERGNSLPELYILVVNTLNDLSPREFAILSRSMMLHILSMCPPPPEGRYVHPWMDETVRKVVMKSTLHADALVELLLFSTVPHHDVAYIIASVLANNTESHEDDDSSSVDTNESSSEDTLLRRHLSAVADRWSRPSYVLETPTRQQAHVTAFLRFGMNLLCAPKEDAASELVASVLEGVTCRLSSTDPDIRRDGMQVAVLLAKRLGETLEFDELKESDNLSESATSITEEQKPCNVAEKVVQKSRRRFLNADPDALYISDGDESTQASDDSWVDEEEDSPYDLEDDEEDLADTAKPHFLSDCLDLLRTPETDDYASSRHETALAELSQLVRSRPMDLPDIAATIAFELVHMENKFDIKGFADLVSSSLRSLAVEEPLLVGETLVKEVFQDISLSDRICALRALSEAAYEMAGLLGMEQHNLSPKQISDKSASTTSRDVVDPTLRIVGLREVRTRRWGHRKASLIRNSFTQVAPIWFYSLVRTFLERKEDDRLWKGSIGATFLATIFQTLAAFVDCSRYGPSVLAKDLIRLVWGFHQADVGEVRTAVLLAVTVSFTHLGTEDALTLLLDANIPQSLSRIAAKDPDEKCRELAVGLMSNITQTIDSMSIRPTLTENNKL</sequence>
<gene>
    <name evidence="7" type="ORF">FisN_9Lh114</name>
</gene>
<dbReference type="InterPro" id="IPR057348">
    <property type="entry name" value="TELO2_ARM"/>
</dbReference>
<dbReference type="EMBL" id="BDSP01000252">
    <property type="protein sequence ID" value="GAX26839.1"/>
    <property type="molecule type" value="Genomic_DNA"/>
</dbReference>
<evidence type="ECO:0000256" key="3">
    <source>
        <dbReference type="ARBA" id="ARBA00022490"/>
    </source>
</evidence>
<accession>A0A1Z5KKM9</accession>
<dbReference type="Proteomes" id="UP000198406">
    <property type="component" value="Unassembled WGS sequence"/>
</dbReference>